<organismHost>
    <name type="scientific">Rubus ursinus</name>
    <name type="common">California blackberry</name>
    <dbReference type="NCBI Taxonomy" id="75100"/>
</organismHost>
<protein>
    <submittedName>
        <fullName evidence="1">Movement protein</fullName>
    </submittedName>
</protein>
<proteinExistence type="predicted"/>
<organism evidence="1">
    <name type="scientific">Raspberry bushy dwarf virus</name>
    <name type="common">RBDV</name>
    <dbReference type="NCBI Taxonomy" id="12451"/>
    <lineage>
        <taxon>Viruses</taxon>
        <taxon>Riboviria</taxon>
        <taxon>Orthornavirae</taxon>
        <taxon>Kitrinoviricota</taxon>
        <taxon>Alsuviricetes</taxon>
        <taxon>Martellivirales</taxon>
        <taxon>Mayoviridae</taxon>
        <taxon>Idaeovirus</taxon>
        <taxon>Idaeovirus rubi</taxon>
    </lineage>
</organism>
<sequence length="358" mass="38875">MFSRSSSTRSSLVGSRSGSIFGGGSVKKSSTVRGFSAGLERSRGLPSASAGENQVSLPGLRIPVKTSSQPGNYYLKERGIDLPIVQQQKFLAADGKEMGECYLLDTSRTDLLDAAKAALNESNLLEFNKFKEFKKYKGKNNEFPLVEASVFDKLIRKDDSPIHLNRLLIAVVPAIGKGTPGTARIKVRDARLDDGYGELFSSENRVDSGYVYCINVGYSVPKSEIDYKINIDFAGVPIKDGKSPIWVKAAFSLAGGSPVFFDGTMSLGAEILPDSHKELLGTSALLLNEANSNRKSFSGDDGELRRDYPFKRFEEISPLDSISQVDTASQDSVNEVNTENVQNGTGEVYLAPPSHSVY</sequence>
<accession>A0A182C1Q8</accession>
<evidence type="ECO:0000313" key="1">
    <source>
        <dbReference type="EMBL" id="BAV13380.1"/>
    </source>
</evidence>
<organismHost>
    <name type="scientific">Rubus occidentalis</name>
    <name type="common">Black raspberry</name>
    <dbReference type="NCBI Taxonomy" id="75079"/>
</organismHost>
<dbReference type="EMBL" id="AB948215">
    <property type="protein sequence ID" value="BAV13380.1"/>
    <property type="molecule type" value="Genomic_RNA"/>
</dbReference>
<reference evidence="1" key="1">
    <citation type="submission" date="2014-05" db="EMBL/GenBank/DDBJ databases">
        <title>Development of a Raspberry bushy dwarf virus-based plant virus vector for virus-induced gene silencing.</title>
        <authorList>
            <person name="Isogai M."/>
        </authorList>
    </citation>
    <scope>NUCLEOTIDE SEQUENCE</scope>
    <source>
        <strain evidence="1">J1</strain>
    </source>
</reference>
<organismHost>
    <name type="scientific">Rubus idaeus</name>
    <name type="common">Raspberry</name>
    <dbReference type="NCBI Taxonomy" id="32247"/>
</organismHost>
<name>A0A182C1Q8_RBDV</name>